<proteinExistence type="predicted"/>
<name>A0A2W5CCC1_9SPHN</name>
<accession>A0A2W5CCC1</accession>
<evidence type="ECO:0000256" key="1">
    <source>
        <dbReference type="SAM" id="MobiDB-lite"/>
    </source>
</evidence>
<keyword evidence="3" id="KW-0969">Cilium</keyword>
<reference evidence="3 4" key="1">
    <citation type="submission" date="2017-08" db="EMBL/GenBank/DDBJ databases">
        <title>Infants hospitalized years apart are colonized by the same room-sourced microbial strains.</title>
        <authorList>
            <person name="Brooks B."/>
            <person name="Olm M.R."/>
            <person name="Firek B.A."/>
            <person name="Baker R."/>
            <person name="Thomas B.C."/>
            <person name="Morowitz M.J."/>
            <person name="Banfield J.F."/>
        </authorList>
    </citation>
    <scope>NUCLEOTIDE SEQUENCE [LARGE SCALE GENOMIC DNA]</scope>
    <source>
        <strain evidence="3">S2_018_000_R2_101</strain>
    </source>
</reference>
<dbReference type="Proteomes" id="UP000249066">
    <property type="component" value="Unassembled WGS sequence"/>
</dbReference>
<feature type="region of interest" description="Disordered" evidence="1">
    <location>
        <begin position="1"/>
        <end position="20"/>
    </location>
</feature>
<feature type="region of interest" description="Disordered" evidence="1">
    <location>
        <begin position="59"/>
        <end position="103"/>
    </location>
</feature>
<dbReference type="Pfam" id="PF02108">
    <property type="entry name" value="FliH"/>
    <property type="match status" value="1"/>
</dbReference>
<evidence type="ECO:0000313" key="3">
    <source>
        <dbReference type="EMBL" id="PZO92008.1"/>
    </source>
</evidence>
<organism evidence="3 4">
    <name type="scientific">Sphingomonas sanxanigenens</name>
    <dbReference type="NCBI Taxonomy" id="397260"/>
    <lineage>
        <taxon>Bacteria</taxon>
        <taxon>Pseudomonadati</taxon>
        <taxon>Pseudomonadota</taxon>
        <taxon>Alphaproteobacteria</taxon>
        <taxon>Sphingomonadales</taxon>
        <taxon>Sphingomonadaceae</taxon>
        <taxon>Sphingomonas</taxon>
    </lineage>
</organism>
<keyword evidence="3" id="KW-0282">Flagellum</keyword>
<evidence type="ECO:0000259" key="2">
    <source>
        <dbReference type="Pfam" id="PF02108"/>
    </source>
</evidence>
<feature type="domain" description="Flagellar assembly protein FliH/Type III secretion system HrpE" evidence="2">
    <location>
        <begin position="158"/>
        <end position="246"/>
    </location>
</feature>
<protein>
    <submittedName>
        <fullName evidence="3">Flagellar biosynthesis protein FliH</fullName>
    </submittedName>
</protein>
<evidence type="ECO:0000313" key="4">
    <source>
        <dbReference type="Proteomes" id="UP000249066"/>
    </source>
</evidence>
<dbReference type="EMBL" id="QFNN01000002">
    <property type="protein sequence ID" value="PZO92008.1"/>
    <property type="molecule type" value="Genomic_DNA"/>
</dbReference>
<dbReference type="InterPro" id="IPR018035">
    <property type="entry name" value="Flagellar_FliH/T3SS_HrpE"/>
</dbReference>
<comment type="caution">
    <text evidence="3">The sequence shown here is derived from an EMBL/GenBank/DDBJ whole genome shotgun (WGS) entry which is preliminary data.</text>
</comment>
<gene>
    <name evidence="3" type="ORF">DI623_00715</name>
</gene>
<dbReference type="AlphaFoldDB" id="A0A2W5CCC1"/>
<keyword evidence="3" id="KW-0966">Cell projection</keyword>
<sequence length="269" mass="27677">MARSCSAAGTTIMSDGPAGFAPQGDARSVGVGALGDYMAALRGGFSEIAFARADKEPVGFTPVSPAPPQPKHFSPADPDNNPTAGWNPLDAAGGRDGNPPEHDAEPLLDALDAARVEGYAAGFDAGVRQGALEADAQTAIGDRIVAALDGVASFDRDQLAAHLRQTVLYLVTRMVGEIGVEPDLLAKRIDAAVKLLADSSEPALMRLNPEDLALVEGRVPERVSAIGDKAVERGGLVIETRATAIEDGPTAWLAQLAAAIDRAALPDAG</sequence>